<keyword evidence="10" id="KW-1185">Reference proteome</keyword>
<organism evidence="10 11">
    <name type="scientific">Trichuris muris</name>
    <name type="common">Mouse whipworm</name>
    <dbReference type="NCBI Taxonomy" id="70415"/>
    <lineage>
        <taxon>Eukaryota</taxon>
        <taxon>Metazoa</taxon>
        <taxon>Ecdysozoa</taxon>
        <taxon>Nematoda</taxon>
        <taxon>Enoplea</taxon>
        <taxon>Dorylaimia</taxon>
        <taxon>Trichinellida</taxon>
        <taxon>Trichuridae</taxon>
        <taxon>Trichuris</taxon>
    </lineage>
</organism>
<evidence type="ECO:0000256" key="7">
    <source>
        <dbReference type="SAM" id="Phobius"/>
    </source>
</evidence>
<comment type="similarity">
    <text evidence="2">Belongs to the TMEM106 family.</text>
</comment>
<keyword evidence="3 7" id="KW-0812">Transmembrane</keyword>
<dbReference type="InterPro" id="IPR048511">
    <property type="entry name" value="TMEM106_N"/>
</dbReference>
<keyword evidence="5 7" id="KW-0472">Membrane</keyword>
<evidence type="ECO:0000259" key="8">
    <source>
        <dbReference type="Pfam" id="PF07092"/>
    </source>
</evidence>
<keyword evidence="4 7" id="KW-1133">Transmembrane helix</keyword>
<feature type="region of interest" description="Disordered" evidence="6">
    <location>
        <begin position="15"/>
        <end position="34"/>
    </location>
</feature>
<dbReference type="Proteomes" id="UP000046395">
    <property type="component" value="Unassembled WGS sequence"/>
</dbReference>
<reference evidence="11" key="1">
    <citation type="submission" date="2019-12" db="UniProtKB">
        <authorList>
            <consortium name="WormBaseParasite"/>
        </authorList>
    </citation>
    <scope>IDENTIFICATION</scope>
</reference>
<evidence type="ECO:0000256" key="2">
    <source>
        <dbReference type="ARBA" id="ARBA00008111"/>
    </source>
</evidence>
<evidence type="ECO:0000259" key="9">
    <source>
        <dbReference type="Pfam" id="PF21002"/>
    </source>
</evidence>
<feature type="transmembrane region" description="Helical" evidence="7">
    <location>
        <begin position="78"/>
        <end position="100"/>
    </location>
</feature>
<evidence type="ECO:0000313" key="11">
    <source>
        <dbReference type="WBParaSite" id="TMUE_2000009833.1"/>
    </source>
</evidence>
<sequence length="245" mass="27755">MPLRVVEDDHRNESVSTNWLSKRPSSHSSISEQAALPGPDCYPCPSCSGKGFISRDHESELVALIPFSDKRLKPTKTWLWVIGAVFACLLFSGLVLFFLLPRTITVFSRSDAVNRVNVQSYERKKSIRLNFLSPVNVTNGNYYEIRLVNATAKVSKMLFPSRSEVVGYGYNNSIVRIPMLSQAFPVDLNFTVTLSDIALDICELSFGYVRLYFQFTLTFDYLLHHREQSTLENAQFVCCNNLGEC</sequence>
<dbReference type="AlphaFoldDB" id="A0A5S6QRQ1"/>
<evidence type="ECO:0000256" key="1">
    <source>
        <dbReference type="ARBA" id="ARBA00004308"/>
    </source>
</evidence>
<dbReference type="InterPro" id="IPR048509">
    <property type="entry name" value="TMEM106_C"/>
</dbReference>
<protein>
    <submittedName>
        <fullName evidence="11">Transmembrane protein 106A</fullName>
    </submittedName>
</protein>
<feature type="domain" description="Transmembrane protein 106 N-terminal" evidence="9">
    <location>
        <begin position="25"/>
        <end position="77"/>
    </location>
</feature>
<evidence type="ECO:0000256" key="5">
    <source>
        <dbReference type="ARBA" id="ARBA00023136"/>
    </source>
</evidence>
<dbReference type="Pfam" id="PF07092">
    <property type="entry name" value="TMEM106"/>
    <property type="match status" value="1"/>
</dbReference>
<proteinExistence type="inferred from homology"/>
<dbReference type="Pfam" id="PF21002">
    <property type="entry name" value="TMEM106_N"/>
    <property type="match status" value="1"/>
</dbReference>
<name>A0A5S6QRQ1_TRIMR</name>
<accession>A0A5S6QRQ1</accession>
<evidence type="ECO:0000313" key="10">
    <source>
        <dbReference type="Proteomes" id="UP000046395"/>
    </source>
</evidence>
<dbReference type="STRING" id="70415.A0A5S6QRQ1"/>
<dbReference type="InterPro" id="IPR009790">
    <property type="entry name" value="TMEM106"/>
</dbReference>
<feature type="domain" description="Transmembrane protein 106 C-terminal" evidence="8">
    <location>
        <begin position="101"/>
        <end position="240"/>
    </location>
</feature>
<dbReference type="PANTHER" id="PTHR28556:SF4">
    <property type="entry name" value="TRANSMEMBRANE PROTEIN 106A"/>
    <property type="match status" value="1"/>
</dbReference>
<dbReference type="PANTHER" id="PTHR28556">
    <property type="entry name" value="TRANSMEMBRANE PROTEIN 106B"/>
    <property type="match status" value="1"/>
</dbReference>
<dbReference type="GO" id="GO:0012505">
    <property type="term" value="C:endomembrane system"/>
    <property type="evidence" value="ECO:0007669"/>
    <property type="project" value="UniProtKB-SubCell"/>
</dbReference>
<comment type="subcellular location">
    <subcellularLocation>
        <location evidence="1">Endomembrane system</location>
    </subcellularLocation>
</comment>
<evidence type="ECO:0000256" key="4">
    <source>
        <dbReference type="ARBA" id="ARBA00022989"/>
    </source>
</evidence>
<evidence type="ECO:0000256" key="6">
    <source>
        <dbReference type="SAM" id="MobiDB-lite"/>
    </source>
</evidence>
<dbReference type="WBParaSite" id="TMUE_2000009833.1">
    <property type="protein sequence ID" value="TMUE_2000009833.1"/>
    <property type="gene ID" value="WBGene00302726"/>
</dbReference>
<evidence type="ECO:0000256" key="3">
    <source>
        <dbReference type="ARBA" id="ARBA00022692"/>
    </source>
</evidence>